<sequence length="58" mass="6914">MIKGGHNRRGAYFRMTYIVGYPLYYSIYILEEEEGCSRLAAIYRFSNEHGLQYYKSSF</sequence>
<name>A0AAX2F580_9BACT</name>
<dbReference type="Proteomes" id="UP000184105">
    <property type="component" value="Unassembled WGS sequence"/>
</dbReference>
<gene>
    <name evidence="1" type="ORF">SAMN05444364_12228</name>
</gene>
<reference evidence="1 2" key="1">
    <citation type="submission" date="2016-11" db="EMBL/GenBank/DDBJ databases">
        <authorList>
            <person name="Varghese N."/>
            <person name="Submissions S."/>
        </authorList>
    </citation>
    <scope>NUCLEOTIDE SEQUENCE [LARGE SCALE GENOMIC DNA]</scope>
    <source>
        <strain evidence="1 2">DSM 22613</strain>
    </source>
</reference>
<accession>A0AAX2F580</accession>
<evidence type="ECO:0000313" key="2">
    <source>
        <dbReference type="Proteomes" id="UP000184105"/>
    </source>
</evidence>
<proteinExistence type="predicted"/>
<dbReference type="EMBL" id="FQWA01000022">
    <property type="protein sequence ID" value="SHF97106.1"/>
    <property type="molecule type" value="Genomic_DNA"/>
</dbReference>
<keyword evidence="2" id="KW-1185">Reference proteome</keyword>
<dbReference type="AlphaFoldDB" id="A0AAX2F580"/>
<protein>
    <submittedName>
        <fullName evidence="1">Uncharacterized protein</fullName>
    </submittedName>
</protein>
<comment type="caution">
    <text evidence="1">The sequence shown here is derived from an EMBL/GenBank/DDBJ whole genome shotgun (WGS) entry which is preliminary data.</text>
</comment>
<evidence type="ECO:0000313" key="1">
    <source>
        <dbReference type="EMBL" id="SHF97106.1"/>
    </source>
</evidence>
<organism evidence="1 2">
    <name type="scientific">Prevotella scopos JCM 17725</name>
    <dbReference type="NCBI Taxonomy" id="1236518"/>
    <lineage>
        <taxon>Bacteria</taxon>
        <taxon>Pseudomonadati</taxon>
        <taxon>Bacteroidota</taxon>
        <taxon>Bacteroidia</taxon>
        <taxon>Bacteroidales</taxon>
        <taxon>Prevotellaceae</taxon>
        <taxon>Prevotella</taxon>
    </lineage>
</organism>